<evidence type="ECO:0000256" key="4">
    <source>
        <dbReference type="ARBA" id="ARBA00022798"/>
    </source>
</evidence>
<keyword evidence="3 7" id="KW-0732">Signal</keyword>
<evidence type="ECO:0000313" key="9">
    <source>
        <dbReference type="EMBL" id="GAA2083751.1"/>
    </source>
</evidence>
<evidence type="ECO:0000259" key="8">
    <source>
        <dbReference type="PROSITE" id="PS51704"/>
    </source>
</evidence>
<feature type="domain" description="GP-PDE" evidence="8">
    <location>
        <begin position="61"/>
        <end position="386"/>
    </location>
</feature>
<dbReference type="PROSITE" id="PS51704">
    <property type="entry name" value="GP_PDE"/>
    <property type="match status" value="1"/>
</dbReference>
<evidence type="ECO:0000256" key="5">
    <source>
        <dbReference type="ARBA" id="ARBA00022801"/>
    </source>
</evidence>
<dbReference type="InterPro" id="IPR030395">
    <property type="entry name" value="GP_PDE_dom"/>
</dbReference>
<evidence type="ECO:0000256" key="3">
    <source>
        <dbReference type="ARBA" id="ARBA00022729"/>
    </source>
</evidence>
<proteinExistence type="inferred from homology"/>
<dbReference type="Pfam" id="PF03009">
    <property type="entry name" value="GDPD"/>
    <property type="match status" value="1"/>
</dbReference>
<keyword evidence="10" id="KW-1185">Reference proteome</keyword>
<accession>A0ABN2W4W5</accession>
<organism evidence="9 10">
    <name type="scientific">Aeromicrobium halocynthiae</name>
    <dbReference type="NCBI Taxonomy" id="560557"/>
    <lineage>
        <taxon>Bacteria</taxon>
        <taxon>Bacillati</taxon>
        <taxon>Actinomycetota</taxon>
        <taxon>Actinomycetes</taxon>
        <taxon>Propionibacteriales</taxon>
        <taxon>Nocardioidaceae</taxon>
        <taxon>Aeromicrobium</taxon>
    </lineage>
</organism>
<feature type="chain" id="PRO_5045508004" description="glycerophosphodiester phosphodiesterase" evidence="7">
    <location>
        <begin position="28"/>
        <end position="398"/>
    </location>
</feature>
<keyword evidence="4" id="KW-0319">Glycerol metabolism</keyword>
<gene>
    <name evidence="9" type="ORF">GCM10009821_26190</name>
</gene>
<evidence type="ECO:0000256" key="2">
    <source>
        <dbReference type="ARBA" id="ARBA00012247"/>
    </source>
</evidence>
<sequence length="398" mass="43982">MRPFRGGMRIFTLGIVLAVMVATPSMAAGTTPAPQAPERPTLKKVVSPVLKKALKKPTRQVTVIAHRGASGYRPEHTLAAYQLAIEQGADVIEPDLVSTSDGVLVARHENEISGTTDVADRPEFADRRTTKTIDGRPVTGWFTEDFTLVELRTLRAVERLPELRPGNTLYDGRFQVPTFDEIIELARSESRRKGRTIGIAPETKHPTYFTEIGLDLTPPLLRSLRRVGWDHPRSPVLVQSFETTNLRELSRISRVPLLQLTSATGAPYDLVKAGDPTTYADIMSPKGLREVARYADWVGPEKNSIIPRDAQGRLTSPSPVVRDAHRAGLRVSVYTVRNENQFLPTELRSSANPAEQGDVRAELFAFFDAGVDAVFADFPDTAVKARKAHRSLRPVPAR</sequence>
<dbReference type="Gene3D" id="3.20.20.190">
    <property type="entry name" value="Phosphatidylinositol (PI) phosphodiesterase"/>
    <property type="match status" value="1"/>
</dbReference>
<dbReference type="CDD" id="cd08602">
    <property type="entry name" value="GDPD_ScGlpQ1_like"/>
    <property type="match status" value="1"/>
</dbReference>
<protein>
    <recommendedName>
        <fullName evidence="2">glycerophosphodiester phosphodiesterase</fullName>
        <ecNumber evidence="2">3.1.4.46</ecNumber>
    </recommendedName>
</protein>
<evidence type="ECO:0000256" key="1">
    <source>
        <dbReference type="ARBA" id="ARBA00007277"/>
    </source>
</evidence>
<keyword evidence="5" id="KW-0378">Hydrolase</keyword>
<comment type="caution">
    <text evidence="9">The sequence shown here is derived from an EMBL/GenBank/DDBJ whole genome shotgun (WGS) entry which is preliminary data.</text>
</comment>
<name>A0ABN2W4W5_9ACTN</name>
<comment type="catalytic activity">
    <reaction evidence="6">
        <text>a sn-glycero-3-phosphodiester + H2O = an alcohol + sn-glycerol 3-phosphate + H(+)</text>
        <dbReference type="Rhea" id="RHEA:12969"/>
        <dbReference type="ChEBI" id="CHEBI:15377"/>
        <dbReference type="ChEBI" id="CHEBI:15378"/>
        <dbReference type="ChEBI" id="CHEBI:30879"/>
        <dbReference type="ChEBI" id="CHEBI:57597"/>
        <dbReference type="ChEBI" id="CHEBI:83408"/>
        <dbReference type="EC" id="3.1.4.46"/>
    </reaction>
</comment>
<dbReference type="EMBL" id="BAAAPY010000011">
    <property type="protein sequence ID" value="GAA2083751.1"/>
    <property type="molecule type" value="Genomic_DNA"/>
</dbReference>
<evidence type="ECO:0000256" key="6">
    <source>
        <dbReference type="ARBA" id="ARBA00047512"/>
    </source>
</evidence>
<comment type="similarity">
    <text evidence="1">Belongs to the glycerophosphoryl diester phosphodiesterase family.</text>
</comment>
<dbReference type="EC" id="3.1.4.46" evidence="2"/>
<evidence type="ECO:0000313" key="10">
    <source>
        <dbReference type="Proteomes" id="UP001501480"/>
    </source>
</evidence>
<evidence type="ECO:0000256" key="7">
    <source>
        <dbReference type="SAM" id="SignalP"/>
    </source>
</evidence>
<feature type="signal peptide" evidence="7">
    <location>
        <begin position="1"/>
        <end position="27"/>
    </location>
</feature>
<dbReference type="PANTHER" id="PTHR43620:SF7">
    <property type="entry name" value="GLYCEROPHOSPHODIESTER PHOSPHODIESTERASE GDPD5-RELATED"/>
    <property type="match status" value="1"/>
</dbReference>
<dbReference type="InterPro" id="IPR017946">
    <property type="entry name" value="PLC-like_Pdiesterase_TIM-brl"/>
</dbReference>
<dbReference type="PANTHER" id="PTHR43620">
    <property type="entry name" value="GLYCEROPHOSPHORYL DIESTER PHOSPHODIESTERASE"/>
    <property type="match status" value="1"/>
</dbReference>
<dbReference type="Proteomes" id="UP001501480">
    <property type="component" value="Unassembled WGS sequence"/>
</dbReference>
<reference evidence="9 10" key="1">
    <citation type="journal article" date="2019" name="Int. J. Syst. Evol. Microbiol.">
        <title>The Global Catalogue of Microorganisms (GCM) 10K type strain sequencing project: providing services to taxonomists for standard genome sequencing and annotation.</title>
        <authorList>
            <consortium name="The Broad Institute Genomics Platform"/>
            <consortium name="The Broad Institute Genome Sequencing Center for Infectious Disease"/>
            <person name="Wu L."/>
            <person name="Ma J."/>
        </authorList>
    </citation>
    <scope>NUCLEOTIDE SEQUENCE [LARGE SCALE GENOMIC DNA]</scope>
    <source>
        <strain evidence="9 10">JCM 15749</strain>
    </source>
</reference>
<dbReference type="SUPFAM" id="SSF51695">
    <property type="entry name" value="PLC-like phosphodiesterases"/>
    <property type="match status" value="1"/>
</dbReference>